<dbReference type="InterPro" id="IPR004606">
    <property type="entry name" value="Mop_domain"/>
</dbReference>
<dbReference type="PROSITE" id="PS50893">
    <property type="entry name" value="ABC_TRANSPORTER_2"/>
    <property type="match status" value="1"/>
</dbReference>
<feature type="domain" description="ABC transporter" evidence="10">
    <location>
        <begin position="1"/>
        <end position="228"/>
    </location>
</feature>
<keyword evidence="7" id="KW-1278">Translocase</keyword>
<keyword evidence="13" id="KW-1185">Reference proteome</keyword>
<dbReference type="PANTHER" id="PTHR43514:SF4">
    <property type="entry name" value="ABC TRANSPORTER I FAMILY MEMBER 10"/>
    <property type="match status" value="1"/>
</dbReference>
<reference evidence="12 13" key="1">
    <citation type="submission" date="2022-10" db="EMBL/GenBank/DDBJ databases">
        <title>Aestuariibacter sp. AA17 isolated from Montipora capitata coral fragment.</title>
        <authorList>
            <person name="Emsley S.A."/>
            <person name="Pfannmuller K.M."/>
            <person name="Loughran R.M."/>
            <person name="Shlafstein M."/>
            <person name="Papke E."/>
            <person name="Saw J.H."/>
            <person name="Ushijima B."/>
            <person name="Videau P."/>
        </authorList>
    </citation>
    <scope>NUCLEOTIDE SEQUENCE [LARGE SCALE GENOMIC DNA]</scope>
    <source>
        <strain evidence="12 13">AA17</strain>
    </source>
</reference>
<evidence type="ECO:0000313" key="12">
    <source>
        <dbReference type="EMBL" id="MCV2883915.1"/>
    </source>
</evidence>
<evidence type="ECO:0000256" key="2">
    <source>
        <dbReference type="ARBA" id="ARBA00022475"/>
    </source>
</evidence>
<dbReference type="Pfam" id="PF03459">
    <property type="entry name" value="TOBE"/>
    <property type="match status" value="1"/>
</dbReference>
<evidence type="ECO:0000256" key="4">
    <source>
        <dbReference type="ARBA" id="ARBA00022519"/>
    </source>
</evidence>
<dbReference type="InterPro" id="IPR017871">
    <property type="entry name" value="ABC_transporter-like_CS"/>
</dbReference>
<evidence type="ECO:0000256" key="8">
    <source>
        <dbReference type="ARBA" id="ARBA00023136"/>
    </source>
</evidence>
<evidence type="ECO:0000259" key="11">
    <source>
        <dbReference type="PROSITE" id="PS51866"/>
    </source>
</evidence>
<name>A0ABT3A5F6_9ALTE</name>
<dbReference type="NCBIfam" id="TIGR02142">
    <property type="entry name" value="modC_ABC"/>
    <property type="match status" value="1"/>
</dbReference>
<dbReference type="Proteomes" id="UP001652504">
    <property type="component" value="Unassembled WGS sequence"/>
</dbReference>
<keyword evidence="4" id="KW-0997">Cell inner membrane</keyword>
<dbReference type="Pfam" id="PF00005">
    <property type="entry name" value="ABC_tran"/>
    <property type="match status" value="1"/>
</dbReference>
<sequence>MIRINVDKRLAHFSLSVNAEFDKGITALYGRSGSGKTTLLRILAGLEQPENGSIYVDEDCWLDGSLTVPTHQRALGYVFQQPTLFPHLTVLENIMFSHTHGKRQCANVDALIDILALSPLLNRRTTHLSGGEKQRVAIARALASKPRVLLMDEPLASLDGHAKKHIIPFLQRLCSEIAIPVLYVSHDPHEVAQLADNVLLIDEGRVIEHGPVAHIVHHNNFTQATFASPFSVCEGLVVQHDEEDRLSLVRADIGDIWVKQVNATIGSAIRLYIRADDVSLVKMLPAHSSILNILSAQVVKLTPQNSDTLVVLRVGGTELLANITKRSVKRLNLCSNDCVYAQIKGIAVHVFN</sequence>
<keyword evidence="2" id="KW-1003">Cell membrane</keyword>
<accession>A0ABT3A5F6</accession>
<proteinExistence type="predicted"/>
<dbReference type="PROSITE" id="PS00211">
    <property type="entry name" value="ABC_TRANSPORTER_1"/>
    <property type="match status" value="1"/>
</dbReference>
<dbReference type="InterPro" id="IPR050334">
    <property type="entry name" value="Molybdenum_import_ModC"/>
</dbReference>
<dbReference type="InterPro" id="IPR005116">
    <property type="entry name" value="Transp-assoc_OB_typ1"/>
</dbReference>
<dbReference type="InterPro" id="IPR003439">
    <property type="entry name" value="ABC_transporter-like_ATP-bd"/>
</dbReference>
<dbReference type="EMBL" id="JAOWKX010000002">
    <property type="protein sequence ID" value="MCV2883915.1"/>
    <property type="molecule type" value="Genomic_DNA"/>
</dbReference>
<evidence type="ECO:0000256" key="7">
    <source>
        <dbReference type="ARBA" id="ARBA00022967"/>
    </source>
</evidence>
<protein>
    <submittedName>
        <fullName evidence="12">Molybdenum ABC transporter ATP-binding protein</fullName>
    </submittedName>
</protein>
<dbReference type="InterPro" id="IPR027417">
    <property type="entry name" value="P-loop_NTPase"/>
</dbReference>
<dbReference type="PANTHER" id="PTHR43514">
    <property type="entry name" value="ABC TRANSPORTER I FAMILY MEMBER 10"/>
    <property type="match status" value="1"/>
</dbReference>
<keyword evidence="3 9" id="KW-0500">Molybdenum</keyword>
<dbReference type="InterPro" id="IPR003593">
    <property type="entry name" value="AAA+_ATPase"/>
</dbReference>
<evidence type="ECO:0000256" key="9">
    <source>
        <dbReference type="PROSITE-ProRule" id="PRU01213"/>
    </source>
</evidence>
<comment type="caution">
    <text evidence="12">The sequence shown here is derived from an EMBL/GenBank/DDBJ whole genome shotgun (WGS) entry which is preliminary data.</text>
</comment>
<keyword evidence="5" id="KW-0547">Nucleotide-binding</keyword>
<dbReference type="SUPFAM" id="SSF52540">
    <property type="entry name" value="P-loop containing nucleoside triphosphate hydrolases"/>
    <property type="match status" value="1"/>
</dbReference>
<feature type="domain" description="Mop" evidence="11">
    <location>
        <begin position="287"/>
        <end position="352"/>
    </location>
</feature>
<dbReference type="InterPro" id="IPR011868">
    <property type="entry name" value="ModC_ABC_ATP-bd"/>
</dbReference>
<evidence type="ECO:0000259" key="10">
    <source>
        <dbReference type="PROSITE" id="PS50893"/>
    </source>
</evidence>
<evidence type="ECO:0000313" key="13">
    <source>
        <dbReference type="Proteomes" id="UP001652504"/>
    </source>
</evidence>
<dbReference type="InterPro" id="IPR008995">
    <property type="entry name" value="Mo/tungstate-bd_C_term_dom"/>
</dbReference>
<evidence type="ECO:0000256" key="3">
    <source>
        <dbReference type="ARBA" id="ARBA00022505"/>
    </source>
</evidence>
<keyword evidence="1" id="KW-0813">Transport</keyword>
<dbReference type="RefSeq" id="WP_263711126.1">
    <property type="nucleotide sequence ID" value="NZ_JAOWKX010000002.1"/>
</dbReference>
<dbReference type="PROSITE" id="PS51866">
    <property type="entry name" value="MOP"/>
    <property type="match status" value="1"/>
</dbReference>
<evidence type="ECO:0000256" key="1">
    <source>
        <dbReference type="ARBA" id="ARBA00022448"/>
    </source>
</evidence>
<dbReference type="SMART" id="SM00382">
    <property type="entry name" value="AAA"/>
    <property type="match status" value="1"/>
</dbReference>
<dbReference type="Gene3D" id="3.40.50.300">
    <property type="entry name" value="P-loop containing nucleotide triphosphate hydrolases"/>
    <property type="match status" value="1"/>
</dbReference>
<keyword evidence="6 12" id="KW-0067">ATP-binding</keyword>
<organism evidence="12 13">
    <name type="scientific">Fluctibacter corallii</name>
    <dbReference type="NCBI Taxonomy" id="2984329"/>
    <lineage>
        <taxon>Bacteria</taxon>
        <taxon>Pseudomonadati</taxon>
        <taxon>Pseudomonadota</taxon>
        <taxon>Gammaproteobacteria</taxon>
        <taxon>Alteromonadales</taxon>
        <taxon>Alteromonadaceae</taxon>
        <taxon>Fluctibacter</taxon>
    </lineage>
</organism>
<evidence type="ECO:0000256" key="5">
    <source>
        <dbReference type="ARBA" id="ARBA00022741"/>
    </source>
</evidence>
<evidence type="ECO:0000256" key="6">
    <source>
        <dbReference type="ARBA" id="ARBA00022840"/>
    </source>
</evidence>
<dbReference type="Gene3D" id="2.40.50.100">
    <property type="match status" value="1"/>
</dbReference>
<dbReference type="SUPFAM" id="SSF50331">
    <property type="entry name" value="MOP-like"/>
    <property type="match status" value="1"/>
</dbReference>
<keyword evidence="8" id="KW-0472">Membrane</keyword>
<gene>
    <name evidence="12" type="primary">modC</name>
    <name evidence="12" type="ORF">OE749_04320</name>
</gene>
<dbReference type="GO" id="GO:0005524">
    <property type="term" value="F:ATP binding"/>
    <property type="evidence" value="ECO:0007669"/>
    <property type="project" value="UniProtKB-KW"/>
</dbReference>